<organism evidence="3 4">
    <name type="scientific">Jatrophihabitans telluris</name>
    <dbReference type="NCBI Taxonomy" id="2038343"/>
    <lineage>
        <taxon>Bacteria</taxon>
        <taxon>Bacillati</taxon>
        <taxon>Actinomycetota</taxon>
        <taxon>Actinomycetes</taxon>
        <taxon>Jatrophihabitantales</taxon>
        <taxon>Jatrophihabitantaceae</taxon>
        <taxon>Jatrophihabitans</taxon>
    </lineage>
</organism>
<keyword evidence="2" id="KW-0472">Membrane</keyword>
<protein>
    <recommendedName>
        <fullName evidence="5">DUF916 domain-containing protein</fullName>
    </recommendedName>
</protein>
<evidence type="ECO:0000313" key="3">
    <source>
        <dbReference type="EMBL" id="UQX88400.1"/>
    </source>
</evidence>
<feature type="region of interest" description="Disordered" evidence="1">
    <location>
        <begin position="71"/>
        <end position="93"/>
    </location>
</feature>
<dbReference type="Proteomes" id="UP001056336">
    <property type="component" value="Chromosome"/>
</dbReference>
<evidence type="ECO:0008006" key="5">
    <source>
        <dbReference type="Google" id="ProtNLM"/>
    </source>
</evidence>
<feature type="transmembrane region" description="Helical" evidence="2">
    <location>
        <begin position="367"/>
        <end position="389"/>
    </location>
</feature>
<feature type="region of interest" description="Disordered" evidence="1">
    <location>
        <begin position="1"/>
        <end position="32"/>
    </location>
</feature>
<proteinExistence type="predicted"/>
<name>A0ABY4QY21_9ACTN</name>
<evidence type="ECO:0000256" key="2">
    <source>
        <dbReference type="SAM" id="Phobius"/>
    </source>
</evidence>
<keyword evidence="2" id="KW-1133">Transmembrane helix</keyword>
<reference evidence="3" key="2">
    <citation type="submission" date="2022-05" db="EMBL/GenBank/DDBJ databases">
        <authorList>
            <person name="Kim J.-S."/>
            <person name="Lee K."/>
            <person name="Suh M."/>
            <person name="Eom M."/>
            <person name="Kim J.-S."/>
            <person name="Kim D.-S."/>
            <person name="Ko S.-H."/>
            <person name="Shin Y."/>
            <person name="Lee J.-S."/>
        </authorList>
    </citation>
    <scope>NUCLEOTIDE SEQUENCE</scope>
    <source>
        <strain evidence="3">N237</strain>
    </source>
</reference>
<reference evidence="3" key="1">
    <citation type="journal article" date="2018" name="Int. J. Syst. Evol. Microbiol.">
        <title>Jatrophihabitans telluris sp. nov., isolated from sediment soil of lava forest wetlands and the emended description of the genus Jatrophihabitans.</title>
        <authorList>
            <person name="Lee K.C."/>
            <person name="Suh M.K."/>
            <person name="Eom M.K."/>
            <person name="Kim K.K."/>
            <person name="Kim J.S."/>
            <person name="Kim D.S."/>
            <person name="Ko S.H."/>
            <person name="Shin Y.K."/>
            <person name="Lee J.S."/>
        </authorList>
    </citation>
    <scope>NUCLEOTIDE SEQUENCE</scope>
    <source>
        <strain evidence="3">N237</strain>
    </source>
</reference>
<feature type="compositionally biased region" description="Low complexity" evidence="1">
    <location>
        <begin position="71"/>
        <end position="88"/>
    </location>
</feature>
<dbReference type="RefSeq" id="WP_249771859.1">
    <property type="nucleotide sequence ID" value="NZ_CP097332.1"/>
</dbReference>
<accession>A0ABY4QY21</accession>
<evidence type="ECO:0000313" key="4">
    <source>
        <dbReference type="Proteomes" id="UP001056336"/>
    </source>
</evidence>
<sequence>MSVQPRFGRRRRVEPDPPQRCHPAPAGIRPGLPSGIPSGIRAGSIAGLVAAVLLLVSAFGASVAQAEGVPSSPAATAHTSAASNAPSAGTGTAKQNRATFGIAPITLNHQDNRTFFGYRFAANTHYDDHFALINYASRPVRLSVYSADLGNNADGSLAVGLSHGAATDAGQWIDVEHAPSVLVPAASTKAPGRVIIPFRVNIPKNAIPGDHGGAVVASLTSVGRSDGNNVKLDQRIATRVLIRVAGPLTPALSLRGLSASYLGTGNPLGTGRAAVRYTIANTGNTILGARQKVSVKGMFGSALTVPDSDTPEIPLLLPGKSVTMSFTVSNVRPAFREKLTVSLAPLVQSSDVTTPVAPVTAQTSFSAIPWSAVAIVAAIIVLAVLLWLFRRFRRRRRLSPNPPKHRPDSTGPSTPDRDLAPVA</sequence>
<keyword evidence="4" id="KW-1185">Reference proteome</keyword>
<dbReference type="EMBL" id="CP097332">
    <property type="protein sequence ID" value="UQX88400.1"/>
    <property type="molecule type" value="Genomic_DNA"/>
</dbReference>
<feature type="region of interest" description="Disordered" evidence="1">
    <location>
        <begin position="398"/>
        <end position="423"/>
    </location>
</feature>
<keyword evidence="2" id="KW-0812">Transmembrane</keyword>
<evidence type="ECO:0000256" key="1">
    <source>
        <dbReference type="SAM" id="MobiDB-lite"/>
    </source>
</evidence>
<gene>
    <name evidence="3" type="ORF">M6D93_19280</name>
</gene>